<gene>
    <name evidence="2" type="ORF">DME_LOCUS482</name>
</gene>
<proteinExistence type="predicted"/>
<keyword evidence="4" id="KW-1185">Reference proteome</keyword>
<organism evidence="3 5">
    <name type="scientific">Dracunculus medinensis</name>
    <name type="common">Guinea worm</name>
    <dbReference type="NCBI Taxonomy" id="318479"/>
    <lineage>
        <taxon>Eukaryota</taxon>
        <taxon>Metazoa</taxon>
        <taxon>Ecdysozoa</taxon>
        <taxon>Nematoda</taxon>
        <taxon>Chromadorea</taxon>
        <taxon>Rhabditida</taxon>
        <taxon>Spirurina</taxon>
        <taxon>Dracunculoidea</taxon>
        <taxon>Dracunculidae</taxon>
        <taxon>Dracunculus</taxon>
    </lineage>
</organism>
<accession>A0A158Q4H7</accession>
<evidence type="ECO:0000313" key="4">
    <source>
        <dbReference type="Proteomes" id="UP000274756"/>
    </source>
</evidence>
<evidence type="ECO:0000313" key="3">
    <source>
        <dbReference type="Proteomes" id="UP000038040"/>
    </source>
</evidence>
<dbReference type="Proteomes" id="UP000274756">
    <property type="component" value="Unassembled WGS sequence"/>
</dbReference>
<feature type="region of interest" description="Disordered" evidence="1">
    <location>
        <begin position="93"/>
        <end position="113"/>
    </location>
</feature>
<protein>
    <submittedName>
        <fullName evidence="5">DUF223 domain-containing protein</fullName>
    </submittedName>
</protein>
<dbReference type="WBParaSite" id="DME_0000486101-mRNA-1">
    <property type="protein sequence ID" value="DME_0000486101-mRNA-1"/>
    <property type="gene ID" value="DME_0000486101"/>
</dbReference>
<dbReference type="Proteomes" id="UP000038040">
    <property type="component" value="Unplaced"/>
</dbReference>
<evidence type="ECO:0000313" key="2">
    <source>
        <dbReference type="EMBL" id="VDN50509.1"/>
    </source>
</evidence>
<name>A0A158Q4H7_DRAME</name>
<dbReference type="AlphaFoldDB" id="A0A158Q4H7"/>
<evidence type="ECO:0000256" key="1">
    <source>
        <dbReference type="SAM" id="MobiDB-lite"/>
    </source>
</evidence>
<reference evidence="2 4" key="2">
    <citation type="submission" date="2018-11" db="EMBL/GenBank/DDBJ databases">
        <authorList>
            <consortium name="Pathogen Informatics"/>
        </authorList>
    </citation>
    <scope>NUCLEOTIDE SEQUENCE [LARGE SCALE GENOMIC DNA]</scope>
</reference>
<evidence type="ECO:0000313" key="5">
    <source>
        <dbReference type="WBParaSite" id="DME_0000486101-mRNA-1"/>
    </source>
</evidence>
<sequence length="319" mass="36100">MIDNTGLKQAVRKDYLDKFLKNEFLTSKLNLNFGFLEEDLCVHYLHFFSAVDDGSLRRPNINNHNHAEKKDDIIEGSGVMPNAKKSGAVGDVEWESSGIGPDDEDGDVLEGSGSPEVHDLGFVPVIKVSPPHHPEVKVAITSPPSEAEINDGRVTCSYQNLIDSIIGVARIIINCTMKEIFIWVHVDIHEERRPNEFDIAIEEITTTLKTLPTRRPVDMTTVRSLVPAIFENDGIVSVHVLLKPGILADFRGYCFVEVVEVEIFVELSYSELNQLYYEHVVSTAFFFRLFKTNFCICSDWNLLITDLLMNIAYYLDLKY</sequence>
<dbReference type="OrthoDB" id="10044468at2759"/>
<reference evidence="5" key="1">
    <citation type="submission" date="2016-04" db="UniProtKB">
        <authorList>
            <consortium name="WormBaseParasite"/>
        </authorList>
    </citation>
    <scope>IDENTIFICATION</scope>
</reference>
<dbReference type="EMBL" id="UYYG01000004">
    <property type="protein sequence ID" value="VDN50509.1"/>
    <property type="molecule type" value="Genomic_DNA"/>
</dbReference>